<dbReference type="InParanoid" id="A0A671U4D6"/>
<dbReference type="PROSITE" id="PS50950">
    <property type="entry name" value="ZF_THAP"/>
    <property type="match status" value="1"/>
</dbReference>
<dbReference type="GO" id="GO:0008270">
    <property type="term" value="F:zinc ion binding"/>
    <property type="evidence" value="ECO:0007669"/>
    <property type="project" value="UniProtKB-KW"/>
</dbReference>
<reference evidence="7" key="3">
    <citation type="submission" date="2025-09" db="UniProtKB">
        <authorList>
            <consortium name="Ensembl"/>
        </authorList>
    </citation>
    <scope>IDENTIFICATION</scope>
</reference>
<dbReference type="GO" id="GO:0003677">
    <property type="term" value="F:DNA binding"/>
    <property type="evidence" value="ECO:0007669"/>
    <property type="project" value="UniProtKB-UniRule"/>
</dbReference>
<dbReference type="PANTHER" id="PTHR47696">
    <property type="entry name" value="THAP DOMAIN-CONTAINING PROTEIN 2"/>
    <property type="match status" value="1"/>
</dbReference>
<evidence type="ECO:0000313" key="7">
    <source>
        <dbReference type="Ensembl" id="ENSSAUP00010008577.1"/>
    </source>
</evidence>
<dbReference type="GeneTree" id="ENSGT00940000177053"/>
<dbReference type="SMART" id="SM00980">
    <property type="entry name" value="THAP"/>
    <property type="match status" value="1"/>
</dbReference>
<keyword evidence="3" id="KW-0862">Zinc</keyword>
<evidence type="ECO:0000256" key="2">
    <source>
        <dbReference type="ARBA" id="ARBA00022771"/>
    </source>
</evidence>
<dbReference type="InterPro" id="IPR006612">
    <property type="entry name" value="THAP_Znf"/>
</dbReference>
<keyword evidence="8" id="KW-1185">Reference proteome</keyword>
<evidence type="ECO:0000256" key="4">
    <source>
        <dbReference type="ARBA" id="ARBA00023125"/>
    </source>
</evidence>
<reference evidence="7" key="1">
    <citation type="submission" date="2021-04" db="EMBL/GenBank/DDBJ databases">
        <authorList>
            <consortium name="Wellcome Sanger Institute Data Sharing"/>
        </authorList>
    </citation>
    <scope>NUCLEOTIDE SEQUENCE [LARGE SCALE GENOMIC DNA]</scope>
</reference>
<keyword evidence="4 5" id="KW-0238">DNA-binding</keyword>
<organism evidence="7 8">
    <name type="scientific">Sparus aurata</name>
    <name type="common">Gilthead sea bream</name>
    <dbReference type="NCBI Taxonomy" id="8175"/>
    <lineage>
        <taxon>Eukaryota</taxon>
        <taxon>Metazoa</taxon>
        <taxon>Chordata</taxon>
        <taxon>Craniata</taxon>
        <taxon>Vertebrata</taxon>
        <taxon>Euteleostomi</taxon>
        <taxon>Actinopterygii</taxon>
        <taxon>Neopterygii</taxon>
        <taxon>Teleostei</taxon>
        <taxon>Neoteleostei</taxon>
        <taxon>Acanthomorphata</taxon>
        <taxon>Eupercaria</taxon>
        <taxon>Spariformes</taxon>
        <taxon>Sparidae</taxon>
        <taxon>Sparus</taxon>
    </lineage>
</organism>
<keyword evidence="2 5" id="KW-0863">Zinc-finger</keyword>
<dbReference type="Ensembl" id="ENSSAUT00010009172.1">
    <property type="protein sequence ID" value="ENSSAUP00010008577.1"/>
    <property type="gene ID" value="ENSSAUG00010004282.1"/>
</dbReference>
<dbReference type="SUPFAM" id="SSF57716">
    <property type="entry name" value="Glucocorticoid receptor-like (DNA-binding domain)"/>
    <property type="match status" value="1"/>
</dbReference>
<accession>A0A671U4D6</accession>
<feature type="domain" description="THAP-type" evidence="6">
    <location>
        <begin position="6"/>
        <end position="86"/>
    </location>
</feature>
<dbReference type="Pfam" id="PF05485">
    <property type="entry name" value="THAP"/>
    <property type="match status" value="1"/>
</dbReference>
<dbReference type="Proteomes" id="UP000472265">
    <property type="component" value="Chromosome 9"/>
</dbReference>
<evidence type="ECO:0000256" key="3">
    <source>
        <dbReference type="ARBA" id="ARBA00022833"/>
    </source>
</evidence>
<keyword evidence="1" id="KW-0479">Metal-binding</keyword>
<dbReference type="AlphaFoldDB" id="A0A671U4D6"/>
<name>A0A671U4D6_SPAAU</name>
<protein>
    <recommendedName>
        <fullName evidence="6">THAP-type domain-containing protein</fullName>
    </recommendedName>
</protein>
<dbReference type="PANTHER" id="PTHR47696:SF2">
    <property type="entry name" value="PROVISIONAL ORTHOLOG OF THAP DOMAIN CONTAINING 1"/>
    <property type="match status" value="1"/>
</dbReference>
<evidence type="ECO:0000256" key="1">
    <source>
        <dbReference type="ARBA" id="ARBA00022723"/>
    </source>
</evidence>
<reference evidence="7" key="2">
    <citation type="submission" date="2025-08" db="UniProtKB">
        <authorList>
            <consortium name="Ensembl"/>
        </authorList>
    </citation>
    <scope>IDENTIFICATION</scope>
</reference>
<proteinExistence type="predicted"/>
<evidence type="ECO:0000313" key="8">
    <source>
        <dbReference type="Proteomes" id="UP000472265"/>
    </source>
</evidence>
<evidence type="ECO:0000259" key="6">
    <source>
        <dbReference type="PROSITE" id="PS50950"/>
    </source>
</evidence>
<dbReference type="InterPro" id="IPR026521">
    <property type="entry name" value="THAP2"/>
</dbReference>
<sequence>MSVFKIKEKRLTYQRQEKKTSLHCCVFHRFPIDPEVRAQWLIKIRRGNFSPTLNTRLSSWNFQTGDFAVTAGGQRRLNKGAVPSLFAWNDYTVPAPRLNVWDRRPRCPSPGIAASDSDSKMEVPVAAEHGYCVTLMVTSDELACENEALQKNMLIDHRTGNDFDASVKVPLHPIENQLARKRNYGKSQKCLFRRNYAFTRRFNSYSNTTKASVAFGREFHFKRGFIVLTDLP</sequence>
<evidence type="ECO:0000256" key="5">
    <source>
        <dbReference type="PROSITE-ProRule" id="PRU00309"/>
    </source>
</evidence>